<dbReference type="SUPFAM" id="SSF48452">
    <property type="entry name" value="TPR-like"/>
    <property type="match status" value="1"/>
</dbReference>
<keyword evidence="1" id="KW-0802">TPR repeat</keyword>
<dbReference type="Pfam" id="PF14559">
    <property type="entry name" value="TPR_19"/>
    <property type="match status" value="1"/>
</dbReference>
<dbReference type="InterPro" id="IPR019734">
    <property type="entry name" value="TPR_rpt"/>
</dbReference>
<dbReference type="AlphaFoldDB" id="A0A1G9N447"/>
<gene>
    <name evidence="2" type="ORF">SAMN04488026_11179</name>
</gene>
<dbReference type="OrthoDB" id="8592798at2"/>
<accession>A0A1G9N447</accession>
<keyword evidence="3" id="KW-1185">Reference proteome</keyword>
<dbReference type="STRING" id="571298.SAMN04488026_11179"/>
<dbReference type="InterPro" id="IPR011990">
    <property type="entry name" value="TPR-like_helical_dom_sf"/>
</dbReference>
<reference evidence="2 3" key="1">
    <citation type="submission" date="2016-10" db="EMBL/GenBank/DDBJ databases">
        <authorList>
            <person name="de Groot N.N."/>
        </authorList>
    </citation>
    <scope>NUCLEOTIDE SEQUENCE [LARGE SCALE GENOMIC DNA]</scope>
    <source>
        <strain evidence="2 3">DSM 25294</strain>
    </source>
</reference>
<feature type="repeat" description="TPR" evidence="1">
    <location>
        <begin position="52"/>
        <end position="85"/>
    </location>
</feature>
<dbReference type="EMBL" id="FNEK01000117">
    <property type="protein sequence ID" value="SDL81051.1"/>
    <property type="molecule type" value="Genomic_DNA"/>
</dbReference>
<sequence length="138" mass="15308">MIFDAATGKCVAPKDSRLDDDNRYDAVREFAYAGQYGDAIAALDAMSEQDSDRVLTYRGFLARKTGDVDAGMAYYRAALEKNPDNLLVRSYMGQALVEMGNLPAAREQLTEIRMRGGRTSWPEFALRSAIEQGGTFSY</sequence>
<evidence type="ECO:0000313" key="2">
    <source>
        <dbReference type="EMBL" id="SDL81051.1"/>
    </source>
</evidence>
<dbReference type="PROSITE" id="PS50005">
    <property type="entry name" value="TPR"/>
    <property type="match status" value="1"/>
</dbReference>
<protein>
    <submittedName>
        <fullName evidence="2">Tetratricopeptide repeat-containing protein</fullName>
    </submittedName>
</protein>
<proteinExistence type="predicted"/>
<organism evidence="2 3">
    <name type="scientific">Aliiruegeria lutimaris</name>
    <dbReference type="NCBI Taxonomy" id="571298"/>
    <lineage>
        <taxon>Bacteria</taxon>
        <taxon>Pseudomonadati</taxon>
        <taxon>Pseudomonadota</taxon>
        <taxon>Alphaproteobacteria</taxon>
        <taxon>Rhodobacterales</taxon>
        <taxon>Roseobacteraceae</taxon>
        <taxon>Aliiruegeria</taxon>
    </lineage>
</organism>
<evidence type="ECO:0000313" key="3">
    <source>
        <dbReference type="Proteomes" id="UP000199382"/>
    </source>
</evidence>
<dbReference type="RefSeq" id="WP_093164540.1">
    <property type="nucleotide sequence ID" value="NZ_FNEK01000117.1"/>
</dbReference>
<name>A0A1G9N447_9RHOB</name>
<evidence type="ECO:0000256" key="1">
    <source>
        <dbReference type="PROSITE-ProRule" id="PRU00339"/>
    </source>
</evidence>
<dbReference type="Proteomes" id="UP000199382">
    <property type="component" value="Unassembled WGS sequence"/>
</dbReference>
<dbReference type="Gene3D" id="1.25.40.10">
    <property type="entry name" value="Tetratricopeptide repeat domain"/>
    <property type="match status" value="1"/>
</dbReference>